<gene>
    <name evidence="2" type="ORF">COCNU_08G000500</name>
</gene>
<evidence type="ECO:0000313" key="2">
    <source>
        <dbReference type="EMBL" id="KAG1358604.1"/>
    </source>
</evidence>
<name>A0A8K0N5T6_COCNU</name>
<proteinExistence type="predicted"/>
<evidence type="ECO:0000313" key="3">
    <source>
        <dbReference type="Proteomes" id="UP000797356"/>
    </source>
</evidence>
<accession>A0A8K0N5T6</accession>
<feature type="coiled-coil region" evidence="1">
    <location>
        <begin position="17"/>
        <end position="71"/>
    </location>
</feature>
<evidence type="ECO:0000256" key="1">
    <source>
        <dbReference type="SAM" id="Coils"/>
    </source>
</evidence>
<keyword evidence="1" id="KW-0175">Coiled coil</keyword>
<protein>
    <submittedName>
        <fullName evidence="2">Uncharacterized protein</fullName>
    </submittedName>
</protein>
<sequence>MVKEKATKEEKTTTGLKKQLLKKLNEMAEKNKTLLDLQGKVNKGEEKLLELQREVSRIPDLETKIKELEGTVTSRDEMLAARDMALLTYQRDLEHWKTTIGHAMEENKSSKDFAEEVIEATGEAFKSGFNSYKDLVRKYFSNLDLSGIVMEALLALTVGMEA</sequence>
<comment type="caution">
    <text evidence="2">The sequence shown here is derived from an EMBL/GenBank/DDBJ whole genome shotgun (WGS) entry which is preliminary data.</text>
</comment>
<reference evidence="2" key="1">
    <citation type="journal article" date="2017" name="Gigascience">
        <title>The genome draft of coconut (Cocos nucifera).</title>
        <authorList>
            <person name="Xiao Y."/>
            <person name="Xu P."/>
            <person name="Fan H."/>
            <person name="Baudouin L."/>
            <person name="Xia W."/>
            <person name="Bocs S."/>
            <person name="Xu J."/>
            <person name="Li Q."/>
            <person name="Guo A."/>
            <person name="Zhou L."/>
            <person name="Li J."/>
            <person name="Wu Y."/>
            <person name="Ma Z."/>
            <person name="Armero A."/>
            <person name="Issali A.E."/>
            <person name="Liu N."/>
            <person name="Peng M."/>
            <person name="Yang Y."/>
        </authorList>
    </citation>
    <scope>NUCLEOTIDE SEQUENCE</scope>
    <source>
        <tissue evidence="2">Spear leaf of Hainan Tall coconut</tissue>
    </source>
</reference>
<dbReference type="AlphaFoldDB" id="A0A8K0N5T6"/>
<keyword evidence="3" id="KW-1185">Reference proteome</keyword>
<dbReference type="Proteomes" id="UP000797356">
    <property type="component" value="Chromosome 8"/>
</dbReference>
<reference evidence="2" key="2">
    <citation type="submission" date="2019-07" db="EMBL/GenBank/DDBJ databases">
        <authorList>
            <person name="Yang Y."/>
            <person name="Bocs S."/>
            <person name="Baudouin L."/>
        </authorList>
    </citation>
    <scope>NUCLEOTIDE SEQUENCE</scope>
    <source>
        <tissue evidence="2">Spear leaf of Hainan Tall coconut</tissue>
    </source>
</reference>
<dbReference type="EMBL" id="CM017879">
    <property type="protein sequence ID" value="KAG1358604.1"/>
    <property type="molecule type" value="Genomic_DNA"/>
</dbReference>
<organism evidence="2 3">
    <name type="scientific">Cocos nucifera</name>
    <name type="common">Coconut palm</name>
    <dbReference type="NCBI Taxonomy" id="13894"/>
    <lineage>
        <taxon>Eukaryota</taxon>
        <taxon>Viridiplantae</taxon>
        <taxon>Streptophyta</taxon>
        <taxon>Embryophyta</taxon>
        <taxon>Tracheophyta</taxon>
        <taxon>Spermatophyta</taxon>
        <taxon>Magnoliopsida</taxon>
        <taxon>Liliopsida</taxon>
        <taxon>Arecaceae</taxon>
        <taxon>Arecoideae</taxon>
        <taxon>Cocoseae</taxon>
        <taxon>Attaleinae</taxon>
        <taxon>Cocos</taxon>
    </lineage>
</organism>